<dbReference type="Pfam" id="PF04055">
    <property type="entry name" value="Radical_SAM"/>
    <property type="match status" value="1"/>
</dbReference>
<organism evidence="7">
    <name type="scientific">marine metagenome</name>
    <dbReference type="NCBI Taxonomy" id="408172"/>
    <lineage>
        <taxon>unclassified sequences</taxon>
        <taxon>metagenomes</taxon>
        <taxon>ecological metagenomes</taxon>
    </lineage>
</organism>
<keyword evidence="3" id="KW-0479">Metal-binding</keyword>
<dbReference type="InterPro" id="IPR058240">
    <property type="entry name" value="rSAM_sf"/>
</dbReference>
<feature type="non-terminal residue" evidence="7">
    <location>
        <position position="1"/>
    </location>
</feature>
<dbReference type="Gene3D" id="3.80.30.20">
    <property type="entry name" value="tm_1862 like domain"/>
    <property type="match status" value="1"/>
</dbReference>
<keyword evidence="5" id="KW-0411">Iron-sulfur</keyword>
<dbReference type="GO" id="GO:0051536">
    <property type="term" value="F:iron-sulfur cluster binding"/>
    <property type="evidence" value="ECO:0007669"/>
    <property type="project" value="UniProtKB-KW"/>
</dbReference>
<dbReference type="PANTHER" id="PTHR43409:SF7">
    <property type="entry name" value="BLL1977 PROTEIN"/>
    <property type="match status" value="1"/>
</dbReference>
<feature type="domain" description="Radical SAM core" evidence="6">
    <location>
        <begin position="131"/>
        <end position="273"/>
    </location>
</feature>
<comment type="cofactor">
    <cofactor evidence="1">
        <name>[4Fe-4S] cluster</name>
        <dbReference type="ChEBI" id="CHEBI:49883"/>
    </cofactor>
</comment>
<dbReference type="AlphaFoldDB" id="A0A382X1P8"/>
<sequence length="273" mass="31323">NIFDVVILSVIAGYYQYIRVKNLSKAINNSINRPYYAMGGYGPTPEPEFWIKKSGCDVVCMGEGEITISKLMDAIENKKSLKNVPGVAWLEDGKLQQTPRAPLIEDLDSLPQIPYELFPMEYYRMLRVAKVKGTDFVFPLMSARGCSFKCNFCYRMDTGYRMRSPEALLDEIELLYKDYGINLVSFQDDLLMSSVSHTEEVCKEFLKRNLPVRWNCNGRLNYCSEELLQLMKDAGCDFINYGIESMDQKVLNNMKKGLRPEMIVQGIEDTLKV</sequence>
<dbReference type="PROSITE" id="PS51918">
    <property type="entry name" value="RADICAL_SAM"/>
    <property type="match status" value="1"/>
</dbReference>
<accession>A0A382X1P8</accession>
<dbReference type="SUPFAM" id="SSF102114">
    <property type="entry name" value="Radical SAM enzymes"/>
    <property type="match status" value="1"/>
</dbReference>
<keyword evidence="4" id="KW-0408">Iron</keyword>
<dbReference type="SFLD" id="SFLDG01082">
    <property type="entry name" value="B12-binding_domain_containing"/>
    <property type="match status" value="1"/>
</dbReference>
<keyword evidence="2" id="KW-0949">S-adenosyl-L-methionine</keyword>
<reference evidence="7" key="1">
    <citation type="submission" date="2018-05" db="EMBL/GenBank/DDBJ databases">
        <authorList>
            <person name="Lanie J.A."/>
            <person name="Ng W.-L."/>
            <person name="Kazmierczak K.M."/>
            <person name="Andrzejewski T.M."/>
            <person name="Davidsen T.M."/>
            <person name="Wayne K.J."/>
            <person name="Tettelin H."/>
            <person name="Glass J.I."/>
            <person name="Rusch D."/>
            <person name="Podicherti R."/>
            <person name="Tsui H.-C.T."/>
            <person name="Winkler M.E."/>
        </authorList>
    </citation>
    <scope>NUCLEOTIDE SEQUENCE</scope>
</reference>
<dbReference type="SFLD" id="SFLDS00029">
    <property type="entry name" value="Radical_SAM"/>
    <property type="match status" value="1"/>
</dbReference>
<dbReference type="PANTHER" id="PTHR43409">
    <property type="entry name" value="ANAEROBIC MAGNESIUM-PROTOPORPHYRIN IX MONOMETHYL ESTER CYCLASE-RELATED"/>
    <property type="match status" value="1"/>
</dbReference>
<evidence type="ECO:0000259" key="6">
    <source>
        <dbReference type="PROSITE" id="PS51918"/>
    </source>
</evidence>
<dbReference type="Gene3D" id="3.40.50.280">
    <property type="entry name" value="Cobalamin-binding domain"/>
    <property type="match status" value="1"/>
</dbReference>
<name>A0A382X1P8_9ZZZZ</name>
<evidence type="ECO:0000256" key="5">
    <source>
        <dbReference type="ARBA" id="ARBA00023014"/>
    </source>
</evidence>
<proteinExistence type="predicted"/>
<dbReference type="EMBL" id="UINC01164110">
    <property type="protein sequence ID" value="SVD64780.1"/>
    <property type="molecule type" value="Genomic_DNA"/>
</dbReference>
<gene>
    <name evidence="7" type="ORF">METZ01_LOCUS417634</name>
</gene>
<evidence type="ECO:0000256" key="4">
    <source>
        <dbReference type="ARBA" id="ARBA00023004"/>
    </source>
</evidence>
<dbReference type="CDD" id="cd01335">
    <property type="entry name" value="Radical_SAM"/>
    <property type="match status" value="1"/>
</dbReference>
<evidence type="ECO:0000256" key="2">
    <source>
        <dbReference type="ARBA" id="ARBA00022691"/>
    </source>
</evidence>
<evidence type="ECO:0000256" key="1">
    <source>
        <dbReference type="ARBA" id="ARBA00001966"/>
    </source>
</evidence>
<dbReference type="GO" id="GO:0046872">
    <property type="term" value="F:metal ion binding"/>
    <property type="evidence" value="ECO:0007669"/>
    <property type="project" value="UniProtKB-KW"/>
</dbReference>
<dbReference type="GO" id="GO:0003824">
    <property type="term" value="F:catalytic activity"/>
    <property type="evidence" value="ECO:0007669"/>
    <property type="project" value="InterPro"/>
</dbReference>
<dbReference type="InterPro" id="IPR007197">
    <property type="entry name" value="rSAM"/>
</dbReference>
<evidence type="ECO:0000256" key="3">
    <source>
        <dbReference type="ARBA" id="ARBA00022723"/>
    </source>
</evidence>
<evidence type="ECO:0000313" key="7">
    <source>
        <dbReference type="EMBL" id="SVD64780.1"/>
    </source>
</evidence>
<dbReference type="InterPro" id="IPR051198">
    <property type="entry name" value="BchE-like"/>
</dbReference>
<feature type="non-terminal residue" evidence="7">
    <location>
        <position position="273"/>
    </location>
</feature>
<protein>
    <recommendedName>
        <fullName evidence="6">Radical SAM core domain-containing protein</fullName>
    </recommendedName>
</protein>
<dbReference type="InterPro" id="IPR023404">
    <property type="entry name" value="rSAM_horseshoe"/>
</dbReference>